<keyword evidence="1" id="KW-0418">Kinase</keyword>
<keyword evidence="1" id="KW-0808">Transferase</keyword>
<evidence type="ECO:0000313" key="2">
    <source>
        <dbReference type="Proteomes" id="UP000590225"/>
    </source>
</evidence>
<comment type="caution">
    <text evidence="1">The sequence shown here is derived from an EMBL/GenBank/DDBJ whole genome shotgun (WGS) entry which is preliminary data.</text>
</comment>
<organism evidence="1 2">
    <name type="scientific">Curtobacterium pusillum</name>
    <dbReference type="NCBI Taxonomy" id="69373"/>
    <lineage>
        <taxon>Bacteria</taxon>
        <taxon>Bacillati</taxon>
        <taxon>Actinomycetota</taxon>
        <taxon>Actinomycetes</taxon>
        <taxon>Micrococcales</taxon>
        <taxon>Microbacteriaceae</taxon>
        <taxon>Curtobacterium</taxon>
    </lineage>
</organism>
<protein>
    <submittedName>
        <fullName evidence="1">NBD/HSP70 family sugar kinase</fullName>
    </submittedName>
</protein>
<evidence type="ECO:0000313" key="1">
    <source>
        <dbReference type="EMBL" id="MBA8989809.1"/>
    </source>
</evidence>
<dbReference type="RefSeq" id="WP_182515379.1">
    <property type="nucleotide sequence ID" value="NZ_JACGXP010000001.1"/>
</dbReference>
<dbReference type="Proteomes" id="UP000590225">
    <property type="component" value="Unassembled WGS sequence"/>
</dbReference>
<dbReference type="GO" id="GO:0016301">
    <property type="term" value="F:kinase activity"/>
    <property type="evidence" value="ECO:0007669"/>
    <property type="project" value="UniProtKB-KW"/>
</dbReference>
<gene>
    <name evidence="1" type="ORF">FHW23_001041</name>
</gene>
<reference evidence="1 2" key="1">
    <citation type="submission" date="2020-07" db="EMBL/GenBank/DDBJ databases">
        <title>Above-ground endophytic microbial communities from plants in different locations in the United States.</title>
        <authorList>
            <person name="Frank C."/>
        </authorList>
    </citation>
    <scope>NUCLEOTIDE SEQUENCE [LARGE SCALE GENOMIC DNA]</scope>
    <source>
        <strain evidence="1 2">WPL5_2</strain>
    </source>
</reference>
<dbReference type="AlphaFoldDB" id="A0AAW3T573"/>
<dbReference type="EMBL" id="JACGXP010000001">
    <property type="protein sequence ID" value="MBA8989809.1"/>
    <property type="molecule type" value="Genomic_DNA"/>
</dbReference>
<sequence length="94" mass="9839">MSIKNVVLGAVALGTVVAGGVAVDTASAPEAKAAACWGQITLTQGKNYTGCGRAQHFNRFKNGTYAWGNIVGSNAWSRQKLCYANVAQYGMVRA</sequence>
<proteinExistence type="predicted"/>
<name>A0AAW3T573_9MICO</name>
<accession>A0AAW3T573</accession>